<accession>A0A1V9Y1A1</accession>
<evidence type="ECO:0000313" key="4">
    <source>
        <dbReference type="Proteomes" id="UP000192247"/>
    </source>
</evidence>
<dbReference type="EMBL" id="MNPL01000963">
    <property type="protein sequence ID" value="OQR79547.1"/>
    <property type="molecule type" value="Genomic_DNA"/>
</dbReference>
<evidence type="ECO:0000313" key="3">
    <source>
        <dbReference type="EMBL" id="OQR79547.1"/>
    </source>
</evidence>
<comment type="caution">
    <text evidence="3">The sequence shown here is derived from an EMBL/GenBank/DDBJ whole genome shotgun (WGS) entry which is preliminary data.</text>
</comment>
<organism evidence="3 4">
    <name type="scientific">Tropilaelaps mercedesae</name>
    <dbReference type="NCBI Taxonomy" id="418985"/>
    <lineage>
        <taxon>Eukaryota</taxon>
        <taxon>Metazoa</taxon>
        <taxon>Ecdysozoa</taxon>
        <taxon>Arthropoda</taxon>
        <taxon>Chelicerata</taxon>
        <taxon>Arachnida</taxon>
        <taxon>Acari</taxon>
        <taxon>Parasitiformes</taxon>
        <taxon>Mesostigmata</taxon>
        <taxon>Gamasina</taxon>
        <taxon>Dermanyssoidea</taxon>
        <taxon>Laelapidae</taxon>
        <taxon>Tropilaelaps</taxon>
    </lineage>
</organism>
<dbReference type="InParanoid" id="A0A1V9Y1A1"/>
<keyword evidence="2" id="KW-0472">Membrane</keyword>
<sequence>MKRLGYDINRLQKPKVHIMSQLQLALVSTVLFIHPVFGVSILFEVFMIWQESPSDLFRLCLGSSIGLMDIAICMTSLAGLAKIHSNRKRYEFLLKLITLSLGLNATALITFVVLQIRTSSLEEFIRQTCSTKKRDVATVMVLFLAGFSILMECVVIVTHLCLRDHFTHPRTSYSLRRKSVLLDSGSSHKAALTLDSSDISLYPNANHRIHELQKTGPMSPTSPYARYTVQPLALGPPNNSQRRSAINHGKPASPMHAAVIDE</sequence>
<evidence type="ECO:0000256" key="1">
    <source>
        <dbReference type="SAM" id="MobiDB-lite"/>
    </source>
</evidence>
<protein>
    <submittedName>
        <fullName evidence="3">Uncharacterized protein</fullName>
    </submittedName>
</protein>
<name>A0A1V9Y1A1_9ACAR</name>
<feature type="transmembrane region" description="Helical" evidence="2">
    <location>
        <begin position="92"/>
        <end position="116"/>
    </location>
</feature>
<dbReference type="AlphaFoldDB" id="A0A1V9Y1A1"/>
<feature type="transmembrane region" description="Helical" evidence="2">
    <location>
        <begin position="136"/>
        <end position="162"/>
    </location>
</feature>
<dbReference type="Proteomes" id="UP000192247">
    <property type="component" value="Unassembled WGS sequence"/>
</dbReference>
<feature type="transmembrane region" description="Helical" evidence="2">
    <location>
        <begin position="56"/>
        <end position="80"/>
    </location>
</feature>
<proteinExistence type="predicted"/>
<keyword evidence="2" id="KW-0812">Transmembrane</keyword>
<keyword evidence="2" id="KW-1133">Transmembrane helix</keyword>
<feature type="transmembrane region" description="Helical" evidence="2">
    <location>
        <begin position="21"/>
        <end position="50"/>
    </location>
</feature>
<feature type="region of interest" description="Disordered" evidence="1">
    <location>
        <begin position="236"/>
        <end position="262"/>
    </location>
</feature>
<evidence type="ECO:0000256" key="2">
    <source>
        <dbReference type="SAM" id="Phobius"/>
    </source>
</evidence>
<reference evidence="3 4" key="1">
    <citation type="journal article" date="2017" name="Gigascience">
        <title>Draft genome of the honey bee ectoparasitic mite, Tropilaelaps mercedesae, is shaped by the parasitic life history.</title>
        <authorList>
            <person name="Dong X."/>
            <person name="Armstrong S.D."/>
            <person name="Xia D."/>
            <person name="Makepeace B.L."/>
            <person name="Darby A.C."/>
            <person name="Kadowaki T."/>
        </authorList>
    </citation>
    <scope>NUCLEOTIDE SEQUENCE [LARGE SCALE GENOMIC DNA]</scope>
    <source>
        <strain evidence="3">Wuxi-XJTLU</strain>
    </source>
</reference>
<gene>
    <name evidence="3" type="ORF">BIW11_05661</name>
</gene>
<keyword evidence="4" id="KW-1185">Reference proteome</keyword>